<evidence type="ECO:0000313" key="3">
    <source>
        <dbReference type="EMBL" id="KAK4232930.1"/>
    </source>
</evidence>
<reference evidence="3" key="2">
    <citation type="submission" date="2023-05" db="EMBL/GenBank/DDBJ databases">
        <authorList>
            <consortium name="Lawrence Berkeley National Laboratory"/>
            <person name="Steindorff A."/>
            <person name="Hensen N."/>
            <person name="Bonometti L."/>
            <person name="Westerberg I."/>
            <person name="Brannstrom I.O."/>
            <person name="Guillou S."/>
            <person name="Cros-Aarteil S."/>
            <person name="Calhoun S."/>
            <person name="Haridas S."/>
            <person name="Kuo A."/>
            <person name="Mondo S."/>
            <person name="Pangilinan J."/>
            <person name="Riley R."/>
            <person name="Labutti K."/>
            <person name="Andreopoulos B."/>
            <person name="Lipzen A."/>
            <person name="Chen C."/>
            <person name="Yanf M."/>
            <person name="Daum C."/>
            <person name="Ng V."/>
            <person name="Clum A."/>
            <person name="Ohm R."/>
            <person name="Martin F."/>
            <person name="Silar P."/>
            <person name="Natvig D."/>
            <person name="Lalanne C."/>
            <person name="Gautier V."/>
            <person name="Ament-Velasquez S.L."/>
            <person name="Kruys A."/>
            <person name="Hutchinson M.I."/>
            <person name="Powell A.J."/>
            <person name="Barry K."/>
            <person name="Miller A.N."/>
            <person name="Grigoriev I.V."/>
            <person name="Debuchy R."/>
            <person name="Gladieux P."/>
            <person name="Thoren M.H."/>
            <person name="Johannesson H."/>
        </authorList>
    </citation>
    <scope>NUCLEOTIDE SEQUENCE</scope>
    <source>
        <strain evidence="3">CBS 532.94</strain>
    </source>
</reference>
<comment type="caution">
    <text evidence="3">The sequence shown here is derived from an EMBL/GenBank/DDBJ whole genome shotgun (WGS) entry which is preliminary data.</text>
</comment>
<dbReference type="Pfam" id="PF00270">
    <property type="entry name" value="DEAD"/>
    <property type="match status" value="1"/>
</dbReference>
<dbReference type="GO" id="GO:0005694">
    <property type="term" value="C:chromosome"/>
    <property type="evidence" value="ECO:0007669"/>
    <property type="project" value="TreeGrafter"/>
</dbReference>
<reference evidence="3" key="1">
    <citation type="journal article" date="2023" name="Mol. Phylogenet. Evol.">
        <title>Genome-scale phylogeny and comparative genomics of the fungal order Sordariales.</title>
        <authorList>
            <person name="Hensen N."/>
            <person name="Bonometti L."/>
            <person name="Westerberg I."/>
            <person name="Brannstrom I.O."/>
            <person name="Guillou S."/>
            <person name="Cros-Aarteil S."/>
            <person name="Calhoun S."/>
            <person name="Haridas S."/>
            <person name="Kuo A."/>
            <person name="Mondo S."/>
            <person name="Pangilinan J."/>
            <person name="Riley R."/>
            <person name="LaButti K."/>
            <person name="Andreopoulos B."/>
            <person name="Lipzen A."/>
            <person name="Chen C."/>
            <person name="Yan M."/>
            <person name="Daum C."/>
            <person name="Ng V."/>
            <person name="Clum A."/>
            <person name="Steindorff A."/>
            <person name="Ohm R.A."/>
            <person name="Martin F."/>
            <person name="Silar P."/>
            <person name="Natvig D.O."/>
            <person name="Lalanne C."/>
            <person name="Gautier V."/>
            <person name="Ament-Velasquez S.L."/>
            <person name="Kruys A."/>
            <person name="Hutchinson M.I."/>
            <person name="Powell A.J."/>
            <person name="Barry K."/>
            <person name="Miller A.N."/>
            <person name="Grigoriev I.V."/>
            <person name="Debuchy R."/>
            <person name="Gladieux P."/>
            <person name="Hiltunen Thoren M."/>
            <person name="Johannesson H."/>
        </authorList>
    </citation>
    <scope>NUCLEOTIDE SEQUENCE</scope>
    <source>
        <strain evidence="3">CBS 532.94</strain>
    </source>
</reference>
<dbReference type="PANTHER" id="PTHR13710">
    <property type="entry name" value="DNA HELICASE RECQ FAMILY MEMBER"/>
    <property type="match status" value="1"/>
</dbReference>
<dbReference type="SUPFAM" id="SSF52540">
    <property type="entry name" value="P-loop containing nucleoside triphosphate hydrolases"/>
    <property type="match status" value="1"/>
</dbReference>
<dbReference type="InterPro" id="IPR011545">
    <property type="entry name" value="DEAD/DEAH_box_helicase_dom"/>
</dbReference>
<dbReference type="GO" id="GO:0003676">
    <property type="term" value="F:nucleic acid binding"/>
    <property type="evidence" value="ECO:0007669"/>
    <property type="project" value="InterPro"/>
</dbReference>
<dbReference type="Proteomes" id="UP001303760">
    <property type="component" value="Unassembled WGS sequence"/>
</dbReference>
<comment type="similarity">
    <text evidence="1">Belongs to the helicase family. RecQ subfamily.</text>
</comment>
<dbReference type="Gene3D" id="3.40.50.300">
    <property type="entry name" value="P-loop containing nucleotide triphosphate hydrolases"/>
    <property type="match status" value="1"/>
</dbReference>
<dbReference type="GO" id="GO:0005524">
    <property type="term" value="F:ATP binding"/>
    <property type="evidence" value="ECO:0007669"/>
    <property type="project" value="InterPro"/>
</dbReference>
<dbReference type="InterPro" id="IPR027417">
    <property type="entry name" value="P-loop_NTPase"/>
</dbReference>
<dbReference type="GO" id="GO:0005634">
    <property type="term" value="C:nucleus"/>
    <property type="evidence" value="ECO:0007669"/>
    <property type="project" value="TreeGrafter"/>
</dbReference>
<dbReference type="EMBL" id="MU860763">
    <property type="protein sequence ID" value="KAK4232930.1"/>
    <property type="molecule type" value="Genomic_DNA"/>
</dbReference>
<dbReference type="PANTHER" id="PTHR13710:SF145">
    <property type="entry name" value="ATP-DEPENDENT DNA HELICASE"/>
    <property type="match status" value="1"/>
</dbReference>
<name>A0AAN7C0F6_9PEZI</name>
<evidence type="ECO:0000259" key="2">
    <source>
        <dbReference type="Pfam" id="PF00270"/>
    </source>
</evidence>
<evidence type="ECO:0000256" key="1">
    <source>
        <dbReference type="ARBA" id="ARBA00005446"/>
    </source>
</evidence>
<dbReference type="AlphaFoldDB" id="A0AAN7C0F6"/>
<proteinExistence type="inferred from homology"/>
<feature type="domain" description="DEAD/DEAH-box helicase" evidence="2">
    <location>
        <begin position="27"/>
        <end position="157"/>
    </location>
</feature>
<keyword evidence="4" id="KW-1185">Reference proteome</keyword>
<sequence length="157" mass="17568">MEIDNQFDRVRETLRIITGVPTPRLGQIKAVQSLVYDQADTVLVAATGYGKSVVLYAFSALAGKSTIQIVPLTKLGENQRDEIADKVPESRPVWIDGDTHLRNPGVWDEVRAGKHTHILLSPEQALHPKFKEVLRDPDFYDKVGLLAIDELHCVGEW</sequence>
<feature type="non-terminal residue" evidence="3">
    <location>
        <position position="157"/>
    </location>
</feature>
<organism evidence="3 4">
    <name type="scientific">Achaetomium macrosporum</name>
    <dbReference type="NCBI Taxonomy" id="79813"/>
    <lineage>
        <taxon>Eukaryota</taxon>
        <taxon>Fungi</taxon>
        <taxon>Dikarya</taxon>
        <taxon>Ascomycota</taxon>
        <taxon>Pezizomycotina</taxon>
        <taxon>Sordariomycetes</taxon>
        <taxon>Sordariomycetidae</taxon>
        <taxon>Sordariales</taxon>
        <taxon>Chaetomiaceae</taxon>
        <taxon>Achaetomium</taxon>
    </lineage>
</organism>
<evidence type="ECO:0000313" key="4">
    <source>
        <dbReference type="Proteomes" id="UP001303760"/>
    </source>
</evidence>
<protein>
    <recommendedName>
        <fullName evidence="2">DEAD/DEAH-box helicase domain-containing protein</fullName>
    </recommendedName>
</protein>
<gene>
    <name evidence="3" type="ORF">C8A03DRAFT_19890</name>
</gene>
<accession>A0AAN7C0F6</accession>